<evidence type="ECO:0000256" key="1">
    <source>
        <dbReference type="SAM" id="Phobius"/>
    </source>
</evidence>
<protein>
    <submittedName>
        <fullName evidence="2">Uncharacterized protein</fullName>
    </submittedName>
</protein>
<name>A0A1B1AM41_9PROT</name>
<evidence type="ECO:0000313" key="3">
    <source>
        <dbReference type="Proteomes" id="UP000092498"/>
    </source>
</evidence>
<keyword evidence="3" id="KW-1185">Reference proteome</keyword>
<proteinExistence type="predicted"/>
<sequence length="74" mass="7641">MKPRRRTKVQSNTMQGGGRGPIASAALFWPLAQGKPAPHILSMMPVELLSVAIGVVLVILLAVVSMAGPPDPGG</sequence>
<accession>A0A1B1AM41</accession>
<keyword evidence="1" id="KW-0812">Transmembrane</keyword>
<keyword evidence="1" id="KW-1133">Transmembrane helix</keyword>
<gene>
    <name evidence="2" type="ORF">ATE48_17725</name>
</gene>
<dbReference type="EMBL" id="CP013244">
    <property type="protein sequence ID" value="ANP47605.1"/>
    <property type="molecule type" value="Genomic_DNA"/>
</dbReference>
<organism evidence="2 3">
    <name type="scientific">Candidatus Viadribacter manganicus</name>
    <dbReference type="NCBI Taxonomy" id="1759059"/>
    <lineage>
        <taxon>Bacteria</taxon>
        <taxon>Pseudomonadati</taxon>
        <taxon>Pseudomonadota</taxon>
        <taxon>Alphaproteobacteria</taxon>
        <taxon>Hyphomonadales</taxon>
        <taxon>Hyphomonadaceae</taxon>
        <taxon>Candidatus Viadribacter</taxon>
    </lineage>
</organism>
<reference evidence="2 3" key="1">
    <citation type="submission" date="2015-11" db="EMBL/GenBank/DDBJ databases">
        <title>Whole-Genome Sequence of Candidatus Oderbacter manganicum from the National Park Lower Oder Valley, Germany.</title>
        <authorList>
            <person name="Braun B."/>
            <person name="Liere K."/>
            <person name="Szewzyk U."/>
        </authorList>
    </citation>
    <scope>NUCLEOTIDE SEQUENCE [LARGE SCALE GENOMIC DNA]</scope>
    <source>
        <strain evidence="2 3">OTSz_A_272</strain>
    </source>
</reference>
<evidence type="ECO:0000313" key="2">
    <source>
        <dbReference type="EMBL" id="ANP47605.1"/>
    </source>
</evidence>
<feature type="transmembrane region" description="Helical" evidence="1">
    <location>
        <begin position="50"/>
        <end position="68"/>
    </location>
</feature>
<dbReference type="KEGG" id="cbot:ATE48_17725"/>
<dbReference type="Proteomes" id="UP000092498">
    <property type="component" value="Chromosome"/>
</dbReference>
<dbReference type="STRING" id="1759059.ATE48_17725"/>
<dbReference type="AlphaFoldDB" id="A0A1B1AM41"/>
<keyword evidence="1" id="KW-0472">Membrane</keyword>
<dbReference type="InParanoid" id="A0A1B1AM41"/>